<gene>
    <name evidence="2" type="ORF">LCER1_G009316</name>
</gene>
<dbReference type="AlphaFoldDB" id="A0A7D8YMZ7"/>
<comment type="caution">
    <text evidence="2">The sequence shown here is derived from an EMBL/GenBank/DDBJ whole genome shotgun (WGS) entry which is preliminary data.</text>
</comment>
<feature type="compositionally biased region" description="Polar residues" evidence="1">
    <location>
        <begin position="47"/>
        <end position="57"/>
    </location>
</feature>
<evidence type="ECO:0000313" key="3">
    <source>
        <dbReference type="Proteomes" id="UP000481288"/>
    </source>
</evidence>
<dbReference type="OrthoDB" id="3063476at2759"/>
<dbReference type="EMBL" id="QGMG01002031">
    <property type="protein sequence ID" value="TVY40905.1"/>
    <property type="molecule type" value="Genomic_DNA"/>
</dbReference>
<evidence type="ECO:0000313" key="2">
    <source>
        <dbReference type="EMBL" id="TVY40905.1"/>
    </source>
</evidence>
<dbReference type="InterPro" id="IPR022024">
    <property type="entry name" value="DUF3602"/>
</dbReference>
<name>A0A7D8YMZ7_9HELO</name>
<sequence length="203" mass="22128">MAALPPNLKDTNRRSSSSHHRANMSHGRGGAGNIGNADSDHDPITLETPTIKTQVYTTGRGGSGNMAKNDNPEEARRAQDVVGYACSICYKASPLHITYTHTYSTRIIYFYIARYRAAQHANNNNTRHPRRESTSSTHVGRGGAANIFKPSAEEMAKAKSGNGSAKWEGESAVDDEKEERDGKAQAPKGLADRGKEWLMGKKK</sequence>
<dbReference type="Pfam" id="PF12223">
    <property type="entry name" value="DUF3602"/>
    <property type="match status" value="1"/>
</dbReference>
<protein>
    <submittedName>
        <fullName evidence="2">Uncharacterized protein</fullName>
    </submittedName>
</protein>
<feature type="region of interest" description="Disordered" evidence="1">
    <location>
        <begin position="121"/>
        <end position="203"/>
    </location>
</feature>
<reference evidence="2 3" key="1">
    <citation type="submission" date="2018-05" db="EMBL/GenBank/DDBJ databases">
        <title>Whole genome sequencing for identification of molecular markers to develop diagnostic detection tools for the regulated plant pathogen Lachnellula willkommii.</title>
        <authorList>
            <person name="Giroux E."/>
            <person name="Bilodeau G."/>
        </authorList>
    </citation>
    <scope>NUCLEOTIDE SEQUENCE [LARGE SCALE GENOMIC DNA]</scope>
    <source>
        <strain evidence="2 3">CBS 625.97</strain>
    </source>
</reference>
<proteinExistence type="predicted"/>
<feature type="region of interest" description="Disordered" evidence="1">
    <location>
        <begin position="1"/>
        <end position="74"/>
    </location>
</feature>
<dbReference type="InterPro" id="IPR053203">
    <property type="entry name" value="Cisplatin_resist-associated"/>
</dbReference>
<dbReference type="Proteomes" id="UP000481288">
    <property type="component" value="Unassembled WGS sequence"/>
</dbReference>
<dbReference type="PANTHER" id="PTHR34693:SF1">
    <property type="entry name" value="PROTEIN PAR32"/>
    <property type="match status" value="1"/>
</dbReference>
<evidence type="ECO:0000256" key="1">
    <source>
        <dbReference type="SAM" id="MobiDB-lite"/>
    </source>
</evidence>
<feature type="compositionally biased region" description="Basic and acidic residues" evidence="1">
    <location>
        <begin position="190"/>
        <end position="203"/>
    </location>
</feature>
<dbReference type="PANTHER" id="PTHR34693">
    <property type="entry name" value="PROTEIN PAR32"/>
    <property type="match status" value="1"/>
</dbReference>
<organism evidence="2 3">
    <name type="scientific">Lachnellula cervina</name>
    <dbReference type="NCBI Taxonomy" id="1316786"/>
    <lineage>
        <taxon>Eukaryota</taxon>
        <taxon>Fungi</taxon>
        <taxon>Dikarya</taxon>
        <taxon>Ascomycota</taxon>
        <taxon>Pezizomycotina</taxon>
        <taxon>Leotiomycetes</taxon>
        <taxon>Helotiales</taxon>
        <taxon>Lachnaceae</taxon>
        <taxon>Lachnellula</taxon>
    </lineage>
</organism>
<accession>A0A7D8YMZ7</accession>
<keyword evidence="3" id="KW-1185">Reference proteome</keyword>